<name>U1FX24_ENDPU</name>
<dbReference type="InterPro" id="IPR036188">
    <property type="entry name" value="FAD/NAD-bd_sf"/>
</dbReference>
<feature type="region of interest" description="Disordered" evidence="5">
    <location>
        <begin position="403"/>
        <end position="427"/>
    </location>
</feature>
<keyword evidence="4" id="KW-0560">Oxidoreductase</keyword>
<dbReference type="PANTHER" id="PTHR10961:SF46">
    <property type="entry name" value="PEROXISOMAL SARCOSINE OXIDASE"/>
    <property type="match status" value="1"/>
</dbReference>
<evidence type="ECO:0000256" key="3">
    <source>
        <dbReference type="ARBA" id="ARBA00022827"/>
    </source>
</evidence>
<dbReference type="GO" id="GO:0008115">
    <property type="term" value="F:sarcosine oxidase activity"/>
    <property type="evidence" value="ECO:0007669"/>
    <property type="project" value="TreeGrafter"/>
</dbReference>
<keyword evidence="7" id="KW-1185">Reference proteome</keyword>
<dbReference type="GO" id="GO:0050660">
    <property type="term" value="F:flavin adenine dinucleotide binding"/>
    <property type="evidence" value="ECO:0007669"/>
    <property type="project" value="InterPro"/>
</dbReference>
<dbReference type="Proteomes" id="UP000019373">
    <property type="component" value="Unassembled WGS sequence"/>
</dbReference>
<proteinExistence type="predicted"/>
<evidence type="ECO:0000256" key="5">
    <source>
        <dbReference type="SAM" id="MobiDB-lite"/>
    </source>
</evidence>
<dbReference type="OrthoDB" id="2219495at2759"/>
<dbReference type="EMBL" id="KE721424">
    <property type="protein sequence ID" value="ERF69417.1"/>
    <property type="molecule type" value="Genomic_DNA"/>
</dbReference>
<dbReference type="Gene3D" id="3.30.9.10">
    <property type="entry name" value="D-Amino Acid Oxidase, subunit A, domain 2"/>
    <property type="match status" value="1"/>
</dbReference>
<feature type="compositionally biased region" description="Basic and acidic residues" evidence="5">
    <location>
        <begin position="417"/>
        <end position="427"/>
    </location>
</feature>
<dbReference type="PANTHER" id="PTHR10961">
    <property type="entry name" value="PEROXISOMAL SARCOSINE OXIDASE"/>
    <property type="match status" value="1"/>
</dbReference>
<dbReference type="OMA" id="MECWRTD"/>
<evidence type="ECO:0000256" key="1">
    <source>
        <dbReference type="ARBA" id="ARBA00001974"/>
    </source>
</evidence>
<feature type="region of interest" description="Disordered" evidence="5">
    <location>
        <begin position="96"/>
        <end position="118"/>
    </location>
</feature>
<evidence type="ECO:0000313" key="7">
    <source>
        <dbReference type="Proteomes" id="UP000019373"/>
    </source>
</evidence>
<evidence type="ECO:0000313" key="6">
    <source>
        <dbReference type="EMBL" id="ERF69417.1"/>
    </source>
</evidence>
<keyword evidence="2" id="KW-0285">Flavoprotein</keyword>
<dbReference type="eggNOG" id="KOG2820">
    <property type="taxonomic scope" value="Eukaryota"/>
</dbReference>
<dbReference type="GO" id="GO:0004657">
    <property type="term" value="F:proline dehydrogenase activity"/>
    <property type="evidence" value="ECO:0007669"/>
    <property type="project" value="TreeGrafter"/>
</dbReference>
<evidence type="ECO:0000256" key="4">
    <source>
        <dbReference type="ARBA" id="ARBA00023002"/>
    </source>
</evidence>
<protein>
    <submittedName>
        <fullName evidence="6">Uncharacterized protein</fullName>
    </submittedName>
</protein>
<comment type="cofactor">
    <cofactor evidence="1">
        <name>FAD</name>
        <dbReference type="ChEBI" id="CHEBI:57692"/>
    </cofactor>
</comment>
<reference evidence="7" key="1">
    <citation type="journal article" date="2014" name="BMC Genomics">
        <title>Genome characteristics reveal the impact of lichenization on lichen-forming fungus Endocarpon pusillum Hedwig (Verrucariales, Ascomycota).</title>
        <authorList>
            <person name="Wang Y.-Y."/>
            <person name="Liu B."/>
            <person name="Zhang X.-Y."/>
            <person name="Zhou Q.-M."/>
            <person name="Zhang T."/>
            <person name="Li H."/>
            <person name="Yu Y.-F."/>
            <person name="Zhang X.-L."/>
            <person name="Hao X.-Y."/>
            <person name="Wang M."/>
            <person name="Wang L."/>
            <person name="Wei J.-C."/>
        </authorList>
    </citation>
    <scope>NUCLEOTIDE SEQUENCE [LARGE SCALE GENOMIC DNA]</scope>
    <source>
        <strain evidence="7">Z07020 / HMAS-L-300199</strain>
    </source>
</reference>
<dbReference type="GeneID" id="19240909"/>
<evidence type="ECO:0000256" key="2">
    <source>
        <dbReference type="ARBA" id="ARBA00022630"/>
    </source>
</evidence>
<dbReference type="AlphaFoldDB" id="U1FX24"/>
<accession>U1FX24</accession>
<dbReference type="GO" id="GO:0050031">
    <property type="term" value="F:L-pipecolate oxidase activity"/>
    <property type="evidence" value="ECO:0007669"/>
    <property type="project" value="TreeGrafter"/>
</dbReference>
<gene>
    <name evidence="6" type="ORF">EPUS_05962</name>
</gene>
<dbReference type="RefSeq" id="XP_007804966.1">
    <property type="nucleotide sequence ID" value="XM_007806775.1"/>
</dbReference>
<dbReference type="HOGENOM" id="CLU_007884_0_1_1"/>
<dbReference type="InterPro" id="IPR045170">
    <property type="entry name" value="MTOX"/>
</dbReference>
<dbReference type="SUPFAM" id="SSF51905">
    <property type="entry name" value="FAD/NAD(P)-binding domain"/>
    <property type="match status" value="1"/>
</dbReference>
<sequence length="427" mass="46762">MCGLRRWVREGETGKRMGKRTGRARRGDRASVRGITGYASAMGDSGYVNWGSGWADAEACVAFALEKIRSEDREGRVTIECGKRVERLLFSDPQVEPELDRAPPINQSGAATPEPRPKPVCTGIQLSSGEIRHASLVILATGSWTPTLVDLRGRAIATGQVLAYIPLSEGEYAALSRKPVQLNMSSGMFVMPPRAREGESRRELKIARHGFGYRNPRMVREPALAQRRRRDQRADGRGEEDAMRGPENVEPGAGAGDGDGEKGKDGHEMLEISVPDTTIPIPPEGEEACRKIAREAFGHPDPASNPDSDVKLKELHELAALADRPFSRTRLCWYCDTPSGNFLITAHPHSRNLFLATGGSGHAFKFFPVIGDKIVDAIEGTLEPGLRELWRWRDDAEAADDMFDTTGDGSRGGPRGMRLDVEVGRGR</sequence>
<feature type="compositionally biased region" description="Basic and acidic residues" evidence="5">
    <location>
        <begin position="232"/>
        <end position="244"/>
    </location>
</feature>
<organism evidence="6 7">
    <name type="scientific">Endocarpon pusillum (strain Z07020 / HMAS-L-300199)</name>
    <name type="common">Lichen-forming fungus</name>
    <dbReference type="NCBI Taxonomy" id="1263415"/>
    <lineage>
        <taxon>Eukaryota</taxon>
        <taxon>Fungi</taxon>
        <taxon>Dikarya</taxon>
        <taxon>Ascomycota</taxon>
        <taxon>Pezizomycotina</taxon>
        <taxon>Eurotiomycetes</taxon>
        <taxon>Chaetothyriomycetidae</taxon>
        <taxon>Verrucariales</taxon>
        <taxon>Verrucariaceae</taxon>
        <taxon>Endocarpon</taxon>
    </lineage>
</organism>
<keyword evidence="3" id="KW-0274">FAD</keyword>
<feature type="region of interest" description="Disordered" evidence="5">
    <location>
        <begin position="222"/>
        <end position="265"/>
    </location>
</feature>